<evidence type="ECO:0000313" key="2">
    <source>
        <dbReference type="Proteomes" id="UP000541610"/>
    </source>
</evidence>
<name>A0A7J6NNB7_PEROL</name>
<organism evidence="1 2">
    <name type="scientific">Perkinsus olseni</name>
    <name type="common">Perkinsus atlanticus</name>
    <dbReference type="NCBI Taxonomy" id="32597"/>
    <lineage>
        <taxon>Eukaryota</taxon>
        <taxon>Sar</taxon>
        <taxon>Alveolata</taxon>
        <taxon>Perkinsozoa</taxon>
        <taxon>Perkinsea</taxon>
        <taxon>Perkinsida</taxon>
        <taxon>Perkinsidae</taxon>
        <taxon>Perkinsus</taxon>
    </lineage>
</organism>
<gene>
    <name evidence="1" type="ORF">FOZ60_006579</name>
</gene>
<proteinExistence type="predicted"/>
<dbReference type="EMBL" id="JABANP010000264">
    <property type="protein sequence ID" value="KAF4685409.1"/>
    <property type="molecule type" value="Genomic_DNA"/>
</dbReference>
<dbReference type="Proteomes" id="UP000541610">
    <property type="component" value="Unassembled WGS sequence"/>
</dbReference>
<dbReference type="OrthoDB" id="10325860at2759"/>
<dbReference type="AlphaFoldDB" id="A0A7J6NNB7"/>
<reference evidence="1 2" key="1">
    <citation type="submission" date="2020-04" db="EMBL/GenBank/DDBJ databases">
        <title>Perkinsus olseni comparative genomics.</title>
        <authorList>
            <person name="Bogema D.R."/>
        </authorList>
    </citation>
    <scope>NUCLEOTIDE SEQUENCE [LARGE SCALE GENOMIC DNA]</scope>
    <source>
        <strain evidence="1">00978-12</strain>
    </source>
</reference>
<protein>
    <submittedName>
        <fullName evidence="1">Uncharacterized protein</fullName>
    </submittedName>
</protein>
<evidence type="ECO:0000313" key="1">
    <source>
        <dbReference type="EMBL" id="KAF4685409.1"/>
    </source>
</evidence>
<accession>A0A7J6NNB7</accession>
<comment type="caution">
    <text evidence="1">The sequence shown here is derived from an EMBL/GenBank/DDBJ whole genome shotgun (WGS) entry which is preliminary data.</text>
</comment>
<sequence>MLRAIREKLDNDATCGEIAEYIEGHPDYWFRDEPPADWLRKYMVERWHETQRIAKAYPGYVRKGEDDHGDEGALLPDVIPDHGPLPRRCRALSLKRWRSFKLRLYVPLVICDSSPPRMMVISTRCLLSVMPFLTLVVALQTAFPNKVAPSARDVSLIKGDSSHTCVIRYEDVNLYVERSMNPAVEKKDHYYSIEAEVTKKIGGKLYARFYLYDAGDEARFYDGPSSVGRYLDKRGDRELIRHWFNDVNPFFPILRDIIPEIDASRCDEVADYIEQHPDDMYIRKPRTKWVREFLLDKQRYVGALLQRHPEWATLASPDGQFTVVPKMINGDWLVNTLGVMVLSAPL</sequence>